<dbReference type="InterPro" id="IPR029033">
    <property type="entry name" value="His_PPase_superfam"/>
</dbReference>
<dbReference type="Proteomes" id="UP001165080">
    <property type="component" value="Unassembled WGS sequence"/>
</dbReference>
<feature type="region of interest" description="Disordered" evidence="1">
    <location>
        <begin position="132"/>
        <end position="156"/>
    </location>
</feature>
<feature type="compositionally biased region" description="Gly residues" evidence="1">
    <location>
        <begin position="350"/>
        <end position="363"/>
    </location>
</feature>
<feature type="compositionally biased region" description="Low complexity" evidence="1">
    <location>
        <begin position="269"/>
        <end position="278"/>
    </location>
</feature>
<feature type="region of interest" description="Disordered" evidence="1">
    <location>
        <begin position="439"/>
        <end position="462"/>
    </location>
</feature>
<feature type="compositionally biased region" description="Low complexity" evidence="1">
    <location>
        <begin position="142"/>
        <end position="156"/>
    </location>
</feature>
<comment type="caution">
    <text evidence="2">The sequence shown here is derived from an EMBL/GenBank/DDBJ whole genome shotgun (WGS) entry which is preliminary data.</text>
</comment>
<dbReference type="SUPFAM" id="SSF53254">
    <property type="entry name" value="Phosphoglycerate mutase-like"/>
    <property type="match status" value="1"/>
</dbReference>
<feature type="compositionally biased region" description="Low complexity" evidence="1">
    <location>
        <begin position="529"/>
        <end position="542"/>
    </location>
</feature>
<proteinExistence type="predicted"/>
<evidence type="ECO:0000313" key="3">
    <source>
        <dbReference type="Proteomes" id="UP001165080"/>
    </source>
</evidence>
<organism evidence="2 3">
    <name type="scientific">Pleodorina starrii</name>
    <dbReference type="NCBI Taxonomy" id="330485"/>
    <lineage>
        <taxon>Eukaryota</taxon>
        <taxon>Viridiplantae</taxon>
        <taxon>Chlorophyta</taxon>
        <taxon>core chlorophytes</taxon>
        <taxon>Chlorophyceae</taxon>
        <taxon>CS clade</taxon>
        <taxon>Chlamydomonadales</taxon>
        <taxon>Volvocaceae</taxon>
        <taxon>Pleodorina</taxon>
    </lineage>
</organism>
<evidence type="ECO:0000313" key="2">
    <source>
        <dbReference type="EMBL" id="GLC58773.1"/>
    </source>
</evidence>
<name>A0A9W6BVE6_9CHLO</name>
<evidence type="ECO:0008006" key="4">
    <source>
        <dbReference type="Google" id="ProtNLM"/>
    </source>
</evidence>
<protein>
    <recommendedName>
        <fullName evidence="4">Phosphoglycerate mutase</fullName>
    </recommendedName>
</protein>
<dbReference type="PANTHER" id="PTHR16469:SF27">
    <property type="entry name" value="UBIQUITIN-ASSOCIATED AND SH3 DOMAIN-CONTAINING BA-RELATED"/>
    <property type="match status" value="1"/>
</dbReference>
<dbReference type="Pfam" id="PF00300">
    <property type="entry name" value="His_Phos_1"/>
    <property type="match status" value="1"/>
</dbReference>
<feature type="compositionally biased region" description="Basic and acidic residues" evidence="1">
    <location>
        <begin position="203"/>
        <end position="223"/>
    </location>
</feature>
<feature type="compositionally biased region" description="Gly residues" evidence="1">
    <location>
        <begin position="517"/>
        <end position="528"/>
    </location>
</feature>
<sequence>MVHHHHDYEPQRYLLVMRHAQRQDEVDDGWAATESARPGGRPWDPPLSSPQGLAQAEEAAAKLAAWERRTGARIVAVVASPFLRCLQTAAAACRQLGLHQLHVSWAVSEALCRMAAVPPGPLPSWMWPRAVEADGQSGAGGDSSSSSSSTMRQGMSPGEFLTQLGAEVVEAPLDAAGSGLRLRLLLGGSAAAQLPGDGTAPAQERRGGRVEARPGLGEQREEGGAGGEVSATAAGCCSEGAQRCQPDSAPRVLQGLRVTVLPPPLDLAAVGAAPPGDTAAGGDGPLTAAGLSPPSPPESESESAPDSCRHSLGEGGDGRAEETVRSSMAAAGEAVSRERRRSGPDALPGEDGGSSGKGEGCGEAPGRHWPRGRDHRGGQGVEHTHLAAAAAAPLLPEYGVPYAPETLEAAHVRYRAAIRCLMAAAAAAAAAAGPAATAEEPAAGDGSAASTRGAPTGTCCGESTEADAMTARVVAPGPTTNGSIGGAHRPSLAPWRALWQAGTTRRTHGVNAEVPGAGDGGAGAGGASGAPSSSAPMSPLAADEQAPGGRPEDHSPGPSAQDAAAGGFMSPGNGGERGGRTEYDKTSCCGDESEEDDADDVRQFRRQPISQLDTPPHDGAFGPVGRRHTRHRKPPREGTVEAVLVVTHGEAVACAAATVAPWALVYEVRHTGFVVLAAGEGDGEEEAGRHGGGMGDGARSGEGGSGADAVWELLPDPHGHRGVLWMSALDE</sequence>
<feature type="region of interest" description="Disordered" evidence="1">
    <location>
        <begin position="31"/>
        <end position="50"/>
    </location>
</feature>
<feature type="region of interest" description="Disordered" evidence="1">
    <location>
        <begin position="682"/>
        <end position="707"/>
    </location>
</feature>
<accession>A0A9W6BVE6</accession>
<dbReference type="AlphaFoldDB" id="A0A9W6BVE6"/>
<feature type="region of interest" description="Disordered" evidence="1">
    <location>
        <begin position="509"/>
        <end position="638"/>
    </location>
</feature>
<keyword evidence="3" id="KW-1185">Reference proteome</keyword>
<dbReference type="Gene3D" id="3.40.50.1240">
    <property type="entry name" value="Phosphoglycerate mutase-like"/>
    <property type="match status" value="1"/>
</dbReference>
<dbReference type="PANTHER" id="PTHR16469">
    <property type="entry name" value="UBIQUITIN-ASSOCIATED AND SH3 DOMAIN-CONTAINING BA-RELATED"/>
    <property type="match status" value="1"/>
</dbReference>
<feature type="compositionally biased region" description="Basic and acidic residues" evidence="1">
    <location>
        <begin position="307"/>
        <end position="324"/>
    </location>
</feature>
<feature type="compositionally biased region" description="Gly residues" evidence="1">
    <location>
        <begin position="690"/>
        <end position="706"/>
    </location>
</feature>
<feature type="compositionally biased region" description="Basic and acidic residues" evidence="1">
    <location>
        <begin position="371"/>
        <end position="382"/>
    </location>
</feature>
<dbReference type="EMBL" id="BRXU01000024">
    <property type="protein sequence ID" value="GLC58773.1"/>
    <property type="molecule type" value="Genomic_DNA"/>
</dbReference>
<feature type="region of interest" description="Disordered" evidence="1">
    <location>
        <begin position="269"/>
        <end position="382"/>
    </location>
</feature>
<gene>
    <name evidence="2" type="primary">PLEST006893</name>
    <name evidence="2" type="ORF">PLESTB_001399700</name>
</gene>
<dbReference type="InterPro" id="IPR051710">
    <property type="entry name" value="Phosphatase_SH3-domain"/>
</dbReference>
<feature type="region of interest" description="Disordered" evidence="1">
    <location>
        <begin position="191"/>
        <end position="231"/>
    </location>
</feature>
<evidence type="ECO:0000256" key="1">
    <source>
        <dbReference type="SAM" id="MobiDB-lite"/>
    </source>
</evidence>
<dbReference type="InterPro" id="IPR013078">
    <property type="entry name" value="His_Pase_superF_clade-1"/>
</dbReference>
<feature type="compositionally biased region" description="Basic residues" evidence="1">
    <location>
        <begin position="625"/>
        <end position="634"/>
    </location>
</feature>
<reference evidence="2 3" key="1">
    <citation type="journal article" date="2023" name="Commun. Biol.">
        <title>Reorganization of the ancestral sex-determining regions during the evolution of trioecy in Pleodorina starrii.</title>
        <authorList>
            <person name="Takahashi K."/>
            <person name="Suzuki S."/>
            <person name="Kawai-Toyooka H."/>
            <person name="Yamamoto K."/>
            <person name="Hamaji T."/>
            <person name="Ootsuki R."/>
            <person name="Yamaguchi H."/>
            <person name="Kawachi M."/>
            <person name="Higashiyama T."/>
            <person name="Nozaki H."/>
        </authorList>
    </citation>
    <scope>NUCLEOTIDE SEQUENCE [LARGE SCALE GENOMIC DNA]</scope>
    <source>
        <strain evidence="2 3">NIES-4479</strain>
    </source>
</reference>